<keyword evidence="1" id="KW-1133">Transmembrane helix</keyword>
<feature type="transmembrane region" description="Helical" evidence="1">
    <location>
        <begin position="165"/>
        <end position="188"/>
    </location>
</feature>
<feature type="transmembrane region" description="Helical" evidence="1">
    <location>
        <begin position="138"/>
        <end position="159"/>
    </location>
</feature>
<feature type="domain" description="PGG" evidence="2">
    <location>
        <begin position="61"/>
        <end position="162"/>
    </location>
</feature>
<gene>
    <name evidence="3" type="ORF">C4D60_Mb08t21760</name>
</gene>
<evidence type="ECO:0000259" key="2">
    <source>
        <dbReference type="Pfam" id="PF13962"/>
    </source>
</evidence>
<feature type="transmembrane region" description="Helical" evidence="1">
    <location>
        <begin position="68"/>
        <end position="86"/>
    </location>
</feature>
<evidence type="ECO:0000313" key="3">
    <source>
        <dbReference type="EMBL" id="THU70126.1"/>
    </source>
</evidence>
<feature type="transmembrane region" description="Helical" evidence="1">
    <location>
        <begin position="106"/>
        <end position="126"/>
    </location>
</feature>
<dbReference type="EMBL" id="PYDT01000002">
    <property type="protein sequence ID" value="THU70126.1"/>
    <property type="molecule type" value="Genomic_DNA"/>
</dbReference>
<comment type="caution">
    <text evidence="3">The sequence shown here is derived from an EMBL/GenBank/DDBJ whole genome shotgun (WGS) entry which is preliminary data.</text>
</comment>
<keyword evidence="1" id="KW-0812">Transmembrane</keyword>
<sequence>MILNTTNPSKQMATSQVVIGVSTLPPSENRDGYYKEAETGVVGQAQSSPSRAVESDEEQREWMKKTRGWLMVVSTLVGSAAFLGGIGRLRSEKLQDMQHTRVGKVYLVAISLAFGFSMGTIIILLLKAAPNTLEIKALLRILRAFIILALCALGLAFSLASYGKLLWACSFFAALLVFFLGVGTLTWCSNREFKLLRRLFTWKGATRHHVVPSAQANGQQYMGSYPGNVGFSHA</sequence>
<protein>
    <recommendedName>
        <fullName evidence="2">PGG domain-containing protein</fullName>
    </recommendedName>
</protein>
<dbReference type="InterPro" id="IPR026961">
    <property type="entry name" value="PGG_dom"/>
</dbReference>
<reference evidence="3 4" key="1">
    <citation type="journal article" date="2019" name="Nat. Plants">
        <title>Genome sequencing of Musa balbisiana reveals subgenome evolution and function divergence in polyploid bananas.</title>
        <authorList>
            <person name="Yao X."/>
        </authorList>
    </citation>
    <scope>NUCLEOTIDE SEQUENCE [LARGE SCALE GENOMIC DNA]</scope>
    <source>
        <strain evidence="4">cv. DH-PKW</strain>
        <tissue evidence="3">Leaves</tissue>
    </source>
</reference>
<keyword evidence="1" id="KW-0472">Membrane</keyword>
<evidence type="ECO:0000256" key="1">
    <source>
        <dbReference type="SAM" id="Phobius"/>
    </source>
</evidence>
<keyword evidence="4" id="KW-1185">Reference proteome</keyword>
<dbReference type="Proteomes" id="UP000317650">
    <property type="component" value="Chromosome 8"/>
</dbReference>
<evidence type="ECO:0000313" key="4">
    <source>
        <dbReference type="Proteomes" id="UP000317650"/>
    </source>
</evidence>
<dbReference type="Pfam" id="PF13962">
    <property type="entry name" value="PGG"/>
    <property type="match status" value="1"/>
</dbReference>
<proteinExistence type="predicted"/>
<organism evidence="3 4">
    <name type="scientific">Musa balbisiana</name>
    <name type="common">Banana</name>
    <dbReference type="NCBI Taxonomy" id="52838"/>
    <lineage>
        <taxon>Eukaryota</taxon>
        <taxon>Viridiplantae</taxon>
        <taxon>Streptophyta</taxon>
        <taxon>Embryophyta</taxon>
        <taxon>Tracheophyta</taxon>
        <taxon>Spermatophyta</taxon>
        <taxon>Magnoliopsida</taxon>
        <taxon>Liliopsida</taxon>
        <taxon>Zingiberales</taxon>
        <taxon>Musaceae</taxon>
        <taxon>Musa</taxon>
    </lineage>
</organism>
<accession>A0A4S8K5H5</accession>
<name>A0A4S8K5H5_MUSBA</name>
<dbReference type="AlphaFoldDB" id="A0A4S8K5H5"/>